<dbReference type="KEGG" id="cfr:116666864"/>
<dbReference type="GeneID" id="116666864"/>
<dbReference type="AlphaFoldDB" id="A0A8B8TWX8"/>
<reference evidence="3" key="1">
    <citation type="submission" date="2025-08" db="UniProtKB">
        <authorList>
            <consortium name="RefSeq"/>
        </authorList>
    </citation>
    <scope>IDENTIFICATION</scope>
    <source>
        <tissue evidence="3">Ear skin</tissue>
    </source>
</reference>
<evidence type="ECO:0000313" key="2">
    <source>
        <dbReference type="Proteomes" id="UP000694856"/>
    </source>
</evidence>
<name>A0A8B8TWX8_CAMFR</name>
<dbReference type="RefSeq" id="XP_032346428.1">
    <property type="nucleotide sequence ID" value="XM_032490537.1"/>
</dbReference>
<feature type="region of interest" description="Disordered" evidence="1">
    <location>
        <begin position="1"/>
        <end position="37"/>
    </location>
</feature>
<sequence length="248" mass="26082">MTISVHTRVSVLSAQPRPRATGANPLARCPALPRSRPQLGPALRLAASALGRQAGRQAGDSWQLVPAAGGSEAPHLLRGGGCSGGGGGGGAVPPGGAVWAERWPRSLEPARRRWRRRLARDRSLSAGGFRRGAALQQPHRRGLLRRDAAGRRSTLASAAHPKWTLRAGQCPHVSSSAPSLLLAPREIPKTDDGSFSLHGSAALKKDHVGWAIKLLPHNCPIILSVEGPQDSPPYVPSMWTGAFAAGRC</sequence>
<evidence type="ECO:0000256" key="1">
    <source>
        <dbReference type="SAM" id="MobiDB-lite"/>
    </source>
</evidence>
<proteinExistence type="predicted"/>
<organism evidence="2 3">
    <name type="scientific">Camelus ferus</name>
    <name type="common">Wild bactrian camel</name>
    <name type="synonym">Camelus bactrianus ferus</name>
    <dbReference type="NCBI Taxonomy" id="419612"/>
    <lineage>
        <taxon>Eukaryota</taxon>
        <taxon>Metazoa</taxon>
        <taxon>Chordata</taxon>
        <taxon>Craniata</taxon>
        <taxon>Vertebrata</taxon>
        <taxon>Euteleostomi</taxon>
        <taxon>Mammalia</taxon>
        <taxon>Eutheria</taxon>
        <taxon>Laurasiatheria</taxon>
        <taxon>Artiodactyla</taxon>
        <taxon>Tylopoda</taxon>
        <taxon>Camelidae</taxon>
        <taxon>Camelus</taxon>
    </lineage>
</organism>
<dbReference type="Proteomes" id="UP000694856">
    <property type="component" value="Chromosome 11"/>
</dbReference>
<accession>A0A8B8TWX8</accession>
<feature type="compositionally biased region" description="Polar residues" evidence="1">
    <location>
        <begin position="1"/>
        <end position="13"/>
    </location>
</feature>
<evidence type="ECO:0000313" key="3">
    <source>
        <dbReference type="RefSeq" id="XP_032346428.1"/>
    </source>
</evidence>
<keyword evidence="2" id="KW-1185">Reference proteome</keyword>
<protein>
    <submittedName>
        <fullName evidence="3">Uncharacterized protein LOC116666864</fullName>
    </submittedName>
</protein>
<gene>
    <name evidence="3" type="primary">LOC116666864</name>
</gene>